<evidence type="ECO:0000313" key="2">
    <source>
        <dbReference type="Proteomes" id="UP001219518"/>
    </source>
</evidence>
<name>A0AAE1LPF7_9NEOP</name>
<reference evidence="1" key="1">
    <citation type="submission" date="2021-07" db="EMBL/GenBank/DDBJ databases">
        <authorList>
            <person name="Catto M.A."/>
            <person name="Jacobson A."/>
            <person name="Kennedy G."/>
            <person name="Labadie P."/>
            <person name="Hunt B.G."/>
            <person name="Srinivasan R."/>
        </authorList>
    </citation>
    <scope>NUCLEOTIDE SEQUENCE</scope>
    <source>
        <strain evidence="1">PL_HMW_Pooled</strain>
        <tissue evidence="1">Head</tissue>
    </source>
</reference>
<gene>
    <name evidence="1" type="ORF">KUF71_016086</name>
</gene>
<dbReference type="AlphaFoldDB" id="A0AAE1LPF7"/>
<comment type="caution">
    <text evidence="1">The sequence shown here is derived from an EMBL/GenBank/DDBJ whole genome shotgun (WGS) entry which is preliminary data.</text>
</comment>
<evidence type="ECO:0000313" key="1">
    <source>
        <dbReference type="EMBL" id="KAK3927801.1"/>
    </source>
</evidence>
<reference evidence="1" key="2">
    <citation type="journal article" date="2023" name="BMC Genomics">
        <title>Pest status, molecular evolution, and epigenetic factors derived from the genome assembly of Frankliniella fusca, a thysanopteran phytovirus vector.</title>
        <authorList>
            <person name="Catto M.A."/>
            <person name="Labadie P.E."/>
            <person name="Jacobson A.L."/>
            <person name="Kennedy G.G."/>
            <person name="Srinivasan R."/>
            <person name="Hunt B.G."/>
        </authorList>
    </citation>
    <scope>NUCLEOTIDE SEQUENCE</scope>
    <source>
        <strain evidence="1">PL_HMW_Pooled</strain>
    </source>
</reference>
<proteinExistence type="predicted"/>
<dbReference type="Proteomes" id="UP001219518">
    <property type="component" value="Unassembled WGS sequence"/>
</dbReference>
<sequence>MLDTTADASGNAGAAMNLPQMGNMSIECQLQKALDYSITVLCFAEQDCVLEIDSARQAHICFQKML</sequence>
<keyword evidence="2" id="KW-1185">Reference proteome</keyword>
<accession>A0AAE1LPF7</accession>
<protein>
    <submittedName>
        <fullName evidence="1">Homogentisate 1,2-dioxygenase</fullName>
    </submittedName>
</protein>
<dbReference type="EMBL" id="JAHWGI010001301">
    <property type="protein sequence ID" value="KAK3927801.1"/>
    <property type="molecule type" value="Genomic_DNA"/>
</dbReference>
<organism evidence="1 2">
    <name type="scientific">Frankliniella fusca</name>
    <dbReference type="NCBI Taxonomy" id="407009"/>
    <lineage>
        <taxon>Eukaryota</taxon>
        <taxon>Metazoa</taxon>
        <taxon>Ecdysozoa</taxon>
        <taxon>Arthropoda</taxon>
        <taxon>Hexapoda</taxon>
        <taxon>Insecta</taxon>
        <taxon>Pterygota</taxon>
        <taxon>Neoptera</taxon>
        <taxon>Paraneoptera</taxon>
        <taxon>Thysanoptera</taxon>
        <taxon>Terebrantia</taxon>
        <taxon>Thripoidea</taxon>
        <taxon>Thripidae</taxon>
        <taxon>Frankliniella</taxon>
    </lineage>
</organism>